<dbReference type="AlphaFoldDB" id="A0A066WEE0"/>
<organism evidence="2 3">
    <name type="scientific">Tilletiaria anomala (strain ATCC 24038 / CBS 436.72 / UBC 951)</name>
    <dbReference type="NCBI Taxonomy" id="1037660"/>
    <lineage>
        <taxon>Eukaryota</taxon>
        <taxon>Fungi</taxon>
        <taxon>Dikarya</taxon>
        <taxon>Basidiomycota</taxon>
        <taxon>Ustilaginomycotina</taxon>
        <taxon>Exobasidiomycetes</taxon>
        <taxon>Georgefischeriales</taxon>
        <taxon>Tilletiariaceae</taxon>
        <taxon>Tilletiaria</taxon>
    </lineage>
</organism>
<reference evidence="2 3" key="1">
    <citation type="submission" date="2014-05" db="EMBL/GenBank/DDBJ databases">
        <title>Draft genome sequence of a rare smut relative, Tilletiaria anomala UBC 951.</title>
        <authorList>
            <consortium name="DOE Joint Genome Institute"/>
            <person name="Toome M."/>
            <person name="Kuo A."/>
            <person name="Henrissat B."/>
            <person name="Lipzen A."/>
            <person name="Tritt A."/>
            <person name="Yoshinaga Y."/>
            <person name="Zane M."/>
            <person name="Barry K."/>
            <person name="Grigoriev I.V."/>
            <person name="Spatafora J.W."/>
            <person name="Aimea M.C."/>
        </authorList>
    </citation>
    <scope>NUCLEOTIDE SEQUENCE [LARGE SCALE GENOMIC DNA]</scope>
    <source>
        <strain evidence="2 3">UBC 951</strain>
    </source>
</reference>
<protein>
    <submittedName>
        <fullName evidence="2">Uncharacterized protein</fullName>
    </submittedName>
</protein>
<evidence type="ECO:0000256" key="1">
    <source>
        <dbReference type="SAM" id="MobiDB-lite"/>
    </source>
</evidence>
<sequence length="333" mass="36939">MIKRFQNQQMKKQLAEELGMDAAEVAADYDESSSSSGDSSDDNDSDSDDSSDSEAEYASSEEAELQNSRSGDGKGLTRIKRQRPQQDDDSDDSHDSSGRQSETDVSIRKRARLSQNGDSGLSYQSSDEDSGSEEEEIDEDSEDERSSLPPMSSAQALVDPIYTEPDAPFKQGQQQRSCILCPGKEIKNDDMLKSHLASNSHKRSRKRFESYAKEVVKDRMDYFGKGMVDPRHLVAEMNAKLRALNTTSTGKKVISGKQKRYQELSELKDRYLNGKLNEEEIQNLSKSGRKAIYQAKRRLAKLGRKQAHARNCNKGNESAGDNVAGNGANAETA</sequence>
<proteinExistence type="predicted"/>
<feature type="compositionally biased region" description="Low complexity" evidence="1">
    <location>
        <begin position="21"/>
        <end position="38"/>
    </location>
</feature>
<gene>
    <name evidence="2" type="ORF">K437DRAFT_32814</name>
</gene>
<dbReference type="EMBL" id="JMSN01000013">
    <property type="protein sequence ID" value="KDN52141.1"/>
    <property type="molecule type" value="Genomic_DNA"/>
</dbReference>
<dbReference type="OrthoDB" id="2538461at2759"/>
<evidence type="ECO:0000313" key="2">
    <source>
        <dbReference type="EMBL" id="KDN52141.1"/>
    </source>
</evidence>
<feature type="compositionally biased region" description="Basic and acidic residues" evidence="1">
    <location>
        <begin position="93"/>
        <end position="107"/>
    </location>
</feature>
<dbReference type="HOGENOM" id="CLU_834661_0_0_1"/>
<evidence type="ECO:0000313" key="3">
    <source>
        <dbReference type="Proteomes" id="UP000027361"/>
    </source>
</evidence>
<feature type="region of interest" description="Disordered" evidence="1">
    <location>
        <begin position="302"/>
        <end position="333"/>
    </location>
</feature>
<feature type="compositionally biased region" description="Polar residues" evidence="1">
    <location>
        <begin position="1"/>
        <end position="11"/>
    </location>
</feature>
<accession>A0A066WEE0</accession>
<dbReference type="InParanoid" id="A0A066WEE0"/>
<feature type="compositionally biased region" description="Polar residues" evidence="1">
    <location>
        <begin position="113"/>
        <end position="124"/>
    </location>
</feature>
<keyword evidence="3" id="KW-1185">Reference proteome</keyword>
<feature type="region of interest" description="Disordered" evidence="1">
    <location>
        <begin position="1"/>
        <end position="175"/>
    </location>
</feature>
<feature type="compositionally biased region" description="Acidic residues" evidence="1">
    <location>
        <begin position="126"/>
        <end position="143"/>
    </location>
</feature>
<dbReference type="Proteomes" id="UP000027361">
    <property type="component" value="Unassembled WGS sequence"/>
</dbReference>
<dbReference type="GeneID" id="25267380"/>
<feature type="compositionally biased region" description="Low complexity" evidence="1">
    <location>
        <begin position="319"/>
        <end position="333"/>
    </location>
</feature>
<dbReference type="STRING" id="1037660.A0A066WEE0"/>
<name>A0A066WEE0_TILAU</name>
<feature type="compositionally biased region" description="Acidic residues" evidence="1">
    <location>
        <begin position="39"/>
        <end position="64"/>
    </location>
</feature>
<comment type="caution">
    <text evidence="2">The sequence shown here is derived from an EMBL/GenBank/DDBJ whole genome shotgun (WGS) entry which is preliminary data.</text>
</comment>
<dbReference type="RefSeq" id="XP_013244964.1">
    <property type="nucleotide sequence ID" value="XM_013389510.1"/>
</dbReference>